<gene>
    <name evidence="1" type="ORF">ET464_09060</name>
</gene>
<reference evidence="1 2" key="1">
    <citation type="submission" date="2019-01" db="EMBL/GenBank/DDBJ databases">
        <title>Genome sequencing of strain FW100M-2.</title>
        <authorList>
            <person name="Heo J."/>
            <person name="Kim S.-J."/>
            <person name="Kim J.-S."/>
            <person name="Hong S.-B."/>
            <person name="Kwon S.-W."/>
        </authorList>
    </citation>
    <scope>NUCLEOTIDE SEQUENCE [LARGE SCALE GENOMIC DNA]</scope>
    <source>
        <strain evidence="1 2">FW100M-2</strain>
    </source>
</reference>
<dbReference type="InterPro" id="IPR036291">
    <property type="entry name" value="NAD(P)-bd_dom_sf"/>
</dbReference>
<sequence>MNLDSKEFIDAAFAELPGRIDCIFACAGIAGTLYGGGRFTPEDVVTINFIGNRYLIVSFVPRMPEGSSIATVASLAGMGWMTKLDILEPLIHTASEHVH</sequence>
<dbReference type="OrthoDB" id="9805904at2"/>
<dbReference type="AlphaFoldDB" id="A0A4P6EUA9"/>
<organism evidence="1 2">
    <name type="scientific">Paenibacillus protaetiae</name>
    <dbReference type="NCBI Taxonomy" id="2509456"/>
    <lineage>
        <taxon>Bacteria</taxon>
        <taxon>Bacillati</taxon>
        <taxon>Bacillota</taxon>
        <taxon>Bacilli</taxon>
        <taxon>Bacillales</taxon>
        <taxon>Paenibacillaceae</taxon>
        <taxon>Paenibacillus</taxon>
    </lineage>
</organism>
<protein>
    <recommendedName>
        <fullName evidence="3">SDR family oxidoreductase</fullName>
    </recommendedName>
</protein>
<dbReference type="Gene3D" id="3.40.50.720">
    <property type="entry name" value="NAD(P)-binding Rossmann-like Domain"/>
    <property type="match status" value="1"/>
</dbReference>
<keyword evidence="2" id="KW-1185">Reference proteome</keyword>
<dbReference type="Proteomes" id="UP000293568">
    <property type="component" value="Chromosome"/>
</dbReference>
<dbReference type="KEGG" id="pprt:ET464_09060"/>
<evidence type="ECO:0000313" key="2">
    <source>
        <dbReference type="Proteomes" id="UP000293568"/>
    </source>
</evidence>
<proteinExistence type="predicted"/>
<evidence type="ECO:0008006" key="3">
    <source>
        <dbReference type="Google" id="ProtNLM"/>
    </source>
</evidence>
<dbReference type="RefSeq" id="WP_129440222.1">
    <property type="nucleotide sequence ID" value="NZ_CP035492.1"/>
</dbReference>
<dbReference type="SUPFAM" id="SSF51735">
    <property type="entry name" value="NAD(P)-binding Rossmann-fold domains"/>
    <property type="match status" value="1"/>
</dbReference>
<accession>A0A4P6EUA9</accession>
<dbReference type="EMBL" id="CP035492">
    <property type="protein sequence ID" value="QAY66542.1"/>
    <property type="molecule type" value="Genomic_DNA"/>
</dbReference>
<evidence type="ECO:0000313" key="1">
    <source>
        <dbReference type="EMBL" id="QAY66542.1"/>
    </source>
</evidence>
<name>A0A4P6EUA9_9BACL</name>